<accession>A0A919C5L8</accession>
<organism evidence="2 3">
    <name type="scientific">Streptomyces capoamus</name>
    <dbReference type="NCBI Taxonomy" id="68183"/>
    <lineage>
        <taxon>Bacteria</taxon>
        <taxon>Bacillati</taxon>
        <taxon>Actinomycetota</taxon>
        <taxon>Actinomycetes</taxon>
        <taxon>Kitasatosporales</taxon>
        <taxon>Streptomycetaceae</taxon>
        <taxon>Streptomyces</taxon>
    </lineage>
</organism>
<dbReference type="EMBL" id="BNBF01000011">
    <property type="protein sequence ID" value="GHG54868.1"/>
    <property type="molecule type" value="Genomic_DNA"/>
</dbReference>
<keyword evidence="3" id="KW-1185">Reference proteome</keyword>
<feature type="compositionally biased region" description="Basic and acidic residues" evidence="1">
    <location>
        <begin position="1"/>
        <end position="26"/>
    </location>
</feature>
<sequence>MGMKDQFQEKSRQAKEKMDQGREKAGQRAQQGRQGQPGRPGQQPPERSGQNHRDIEDTEQQVTDRFDQDYDA</sequence>
<name>A0A919C5L8_9ACTN</name>
<dbReference type="RefSeq" id="WP_189983428.1">
    <property type="nucleotide sequence ID" value="NZ_BNBF01000011.1"/>
</dbReference>
<evidence type="ECO:0000313" key="2">
    <source>
        <dbReference type="EMBL" id="GHG54868.1"/>
    </source>
</evidence>
<evidence type="ECO:0000313" key="3">
    <source>
        <dbReference type="Proteomes" id="UP000619355"/>
    </source>
</evidence>
<proteinExistence type="predicted"/>
<comment type="caution">
    <text evidence="2">The sequence shown here is derived from an EMBL/GenBank/DDBJ whole genome shotgun (WGS) entry which is preliminary data.</text>
</comment>
<protein>
    <submittedName>
        <fullName evidence="2">Uncharacterized protein</fullName>
    </submittedName>
</protein>
<gene>
    <name evidence="2" type="ORF">GCM10018980_39850</name>
</gene>
<feature type="compositionally biased region" description="Basic and acidic residues" evidence="1">
    <location>
        <begin position="62"/>
        <end position="72"/>
    </location>
</feature>
<reference evidence="3" key="1">
    <citation type="journal article" date="2019" name="Int. J. Syst. Evol. Microbiol.">
        <title>The Global Catalogue of Microorganisms (GCM) 10K type strain sequencing project: providing services to taxonomists for standard genome sequencing and annotation.</title>
        <authorList>
            <consortium name="The Broad Institute Genomics Platform"/>
            <consortium name="The Broad Institute Genome Sequencing Center for Infectious Disease"/>
            <person name="Wu L."/>
            <person name="Ma J."/>
        </authorList>
    </citation>
    <scope>NUCLEOTIDE SEQUENCE [LARGE SCALE GENOMIC DNA]</scope>
    <source>
        <strain evidence="3">JCM 4253</strain>
    </source>
</reference>
<evidence type="ECO:0000256" key="1">
    <source>
        <dbReference type="SAM" id="MobiDB-lite"/>
    </source>
</evidence>
<dbReference type="AlphaFoldDB" id="A0A919C5L8"/>
<feature type="region of interest" description="Disordered" evidence="1">
    <location>
        <begin position="1"/>
        <end position="72"/>
    </location>
</feature>
<dbReference type="Proteomes" id="UP000619355">
    <property type="component" value="Unassembled WGS sequence"/>
</dbReference>
<feature type="compositionally biased region" description="Low complexity" evidence="1">
    <location>
        <begin position="27"/>
        <end position="48"/>
    </location>
</feature>